<feature type="domain" description="EGF-like" evidence="10">
    <location>
        <begin position="477"/>
        <end position="517"/>
    </location>
</feature>
<dbReference type="AlphaFoldDB" id="A0A6P8HVH5"/>
<comment type="similarity">
    <text evidence="2">Belongs to the EGF domain peptide family.</text>
</comment>
<dbReference type="Pfam" id="PF00008">
    <property type="entry name" value="EGF"/>
    <property type="match status" value="2"/>
</dbReference>
<feature type="disulfide bond" evidence="7">
    <location>
        <begin position="507"/>
        <end position="516"/>
    </location>
</feature>
<feature type="domain" description="EGF-like" evidence="10">
    <location>
        <begin position="110"/>
        <end position="150"/>
    </location>
</feature>
<evidence type="ECO:0000259" key="10">
    <source>
        <dbReference type="PROSITE" id="PS50026"/>
    </source>
</evidence>
<dbReference type="GeneID" id="116293321"/>
<evidence type="ECO:0000256" key="8">
    <source>
        <dbReference type="SAM" id="Phobius"/>
    </source>
</evidence>
<feature type="signal peptide" evidence="9">
    <location>
        <begin position="1"/>
        <end position="24"/>
    </location>
</feature>
<dbReference type="InterPro" id="IPR001759">
    <property type="entry name" value="PTX_dom"/>
</dbReference>
<evidence type="ECO:0000313" key="13">
    <source>
        <dbReference type="RefSeq" id="XP_031556597.1"/>
    </source>
</evidence>
<keyword evidence="6" id="KW-0325">Glycoprotein</keyword>
<keyword evidence="8" id="KW-0472">Membrane</keyword>
<evidence type="ECO:0000256" key="6">
    <source>
        <dbReference type="ARBA" id="ARBA00023180"/>
    </source>
</evidence>
<evidence type="ECO:0000256" key="7">
    <source>
        <dbReference type="PROSITE-ProRule" id="PRU00076"/>
    </source>
</evidence>
<keyword evidence="8" id="KW-1133">Transmembrane helix</keyword>
<dbReference type="InParanoid" id="A0A6P8HVH5"/>
<dbReference type="GO" id="GO:0046872">
    <property type="term" value="F:metal ion binding"/>
    <property type="evidence" value="ECO:0007669"/>
    <property type="project" value="UniProtKB-KW"/>
</dbReference>
<dbReference type="PROSITE" id="PS00022">
    <property type="entry name" value="EGF_1"/>
    <property type="match status" value="2"/>
</dbReference>
<dbReference type="PROSITE" id="PS51828">
    <property type="entry name" value="PTX_2"/>
    <property type="match status" value="2"/>
</dbReference>
<dbReference type="PANTHER" id="PTHR19277:SF161">
    <property type="entry name" value="LAMININ G DOMAIN-CONTAINING PROTEIN"/>
    <property type="match status" value="1"/>
</dbReference>
<feature type="chain" id="PRO_5027598262" evidence="9">
    <location>
        <begin position="25"/>
        <end position="728"/>
    </location>
</feature>
<dbReference type="InterPro" id="IPR051360">
    <property type="entry name" value="Neuronal_Pentraxin_Related"/>
</dbReference>
<dbReference type="RefSeq" id="XP_031556597.1">
    <property type="nucleotide sequence ID" value="XM_031700737.1"/>
</dbReference>
<keyword evidence="3" id="KW-0479">Metal-binding</keyword>
<evidence type="ECO:0000256" key="2">
    <source>
        <dbReference type="ARBA" id="ARBA00006373"/>
    </source>
</evidence>
<evidence type="ECO:0000256" key="1">
    <source>
        <dbReference type="ARBA" id="ARBA00001913"/>
    </source>
</evidence>
<proteinExistence type="inferred from homology"/>
<keyword evidence="7" id="KW-0245">EGF-like domain</keyword>
<protein>
    <submittedName>
        <fullName evidence="13">Uncharacterized protein LOC116293321</fullName>
    </submittedName>
</protein>
<name>A0A6P8HVH5_ACTTE</name>
<dbReference type="Pfam" id="PF00354">
    <property type="entry name" value="Pentaxin"/>
    <property type="match status" value="2"/>
</dbReference>
<comment type="caution">
    <text evidence="7">Lacks conserved residue(s) required for the propagation of feature annotation.</text>
</comment>
<dbReference type="PANTHER" id="PTHR19277">
    <property type="entry name" value="PENTRAXIN"/>
    <property type="match status" value="1"/>
</dbReference>
<dbReference type="InterPro" id="IPR013320">
    <property type="entry name" value="ConA-like_dom_sf"/>
</dbReference>
<feature type="domain" description="Pentraxin (PTX)" evidence="11">
    <location>
        <begin position="154"/>
        <end position="358"/>
    </location>
</feature>
<dbReference type="KEGG" id="aten:116293321"/>
<dbReference type="InterPro" id="IPR003609">
    <property type="entry name" value="Pan_app"/>
</dbReference>
<keyword evidence="12" id="KW-1185">Reference proteome</keyword>
<dbReference type="PROSITE" id="PS50026">
    <property type="entry name" value="EGF_3"/>
    <property type="match status" value="2"/>
</dbReference>
<keyword evidence="5 7" id="KW-1015">Disulfide bond</keyword>
<dbReference type="InterPro" id="IPR000742">
    <property type="entry name" value="EGF"/>
</dbReference>
<keyword evidence="4" id="KW-0106">Calcium</keyword>
<feature type="domain" description="Pentraxin (PTX)" evidence="11">
    <location>
        <begin position="521"/>
        <end position="723"/>
    </location>
</feature>
<evidence type="ECO:0000256" key="5">
    <source>
        <dbReference type="ARBA" id="ARBA00023157"/>
    </source>
</evidence>
<dbReference type="CDD" id="cd00054">
    <property type="entry name" value="EGF_CA"/>
    <property type="match status" value="2"/>
</dbReference>
<dbReference type="Pfam" id="PF00024">
    <property type="entry name" value="PAN_1"/>
    <property type="match status" value="2"/>
</dbReference>
<evidence type="ECO:0000256" key="4">
    <source>
        <dbReference type="ARBA" id="ARBA00022837"/>
    </source>
</evidence>
<dbReference type="Gene3D" id="2.60.120.200">
    <property type="match status" value="2"/>
</dbReference>
<dbReference type="SMART" id="SM00159">
    <property type="entry name" value="PTX"/>
    <property type="match status" value="2"/>
</dbReference>
<dbReference type="SUPFAM" id="SSF49899">
    <property type="entry name" value="Concanavalin A-like lectins/glucanases"/>
    <property type="match status" value="2"/>
</dbReference>
<gene>
    <name evidence="13" type="primary">LOC116293321</name>
</gene>
<dbReference type="PRINTS" id="PR00895">
    <property type="entry name" value="PENTAXIN"/>
</dbReference>
<feature type="transmembrane region" description="Helical" evidence="8">
    <location>
        <begin position="371"/>
        <end position="394"/>
    </location>
</feature>
<evidence type="ECO:0000259" key="11">
    <source>
        <dbReference type="PROSITE" id="PS51828"/>
    </source>
</evidence>
<evidence type="ECO:0000256" key="9">
    <source>
        <dbReference type="SAM" id="SignalP"/>
    </source>
</evidence>
<evidence type="ECO:0000313" key="12">
    <source>
        <dbReference type="Proteomes" id="UP000515163"/>
    </source>
</evidence>
<organism evidence="12 13">
    <name type="scientific">Actinia tenebrosa</name>
    <name type="common">Australian red waratah sea anemone</name>
    <dbReference type="NCBI Taxonomy" id="6105"/>
    <lineage>
        <taxon>Eukaryota</taxon>
        <taxon>Metazoa</taxon>
        <taxon>Cnidaria</taxon>
        <taxon>Anthozoa</taxon>
        <taxon>Hexacorallia</taxon>
        <taxon>Actiniaria</taxon>
        <taxon>Actiniidae</taxon>
        <taxon>Actinia</taxon>
    </lineage>
</organism>
<dbReference type="SUPFAM" id="SSF57196">
    <property type="entry name" value="EGF/Laminin"/>
    <property type="match status" value="2"/>
</dbReference>
<feature type="disulfide bond" evidence="7">
    <location>
        <begin position="140"/>
        <end position="149"/>
    </location>
</feature>
<dbReference type="OrthoDB" id="8871962at2759"/>
<dbReference type="Gene3D" id="2.10.25.10">
    <property type="entry name" value="Laminin"/>
    <property type="match status" value="2"/>
</dbReference>
<dbReference type="SUPFAM" id="SSF57414">
    <property type="entry name" value="Hairpin loop containing domain-like"/>
    <property type="match status" value="1"/>
</dbReference>
<dbReference type="SMART" id="SM00181">
    <property type="entry name" value="EGF"/>
    <property type="match status" value="2"/>
</dbReference>
<evidence type="ECO:0000256" key="3">
    <source>
        <dbReference type="ARBA" id="ARBA00022723"/>
    </source>
</evidence>
<sequence>MRRVLFWCGIPVVVTSLLVVTVNAENTNTRKKMFQRSAQEEALFGHVIQSAETSSDIDCFMDCSREQRCLSFNYKSNRDDGIPVCELNDQTRQSRPDSVVPMHGYYYYGPESSCTSDLCLNGGTCRPVIDDSHQRYQCQCLPDFTGERCQYPSEDFDINFPTRQSASDYVLLVKMPHQLTSFTVSMFVNLTKDVDHSFVSYSTPSIDNALFFHQRGSVLQLRVNNIMREFKPWKIRADGRWHHLALTWESSQGEVKLYIDGVLPIAVLNYANGQMIEANGIVAIGNDQDSYGGGFLAKDALCGSISRVNIWNTVLSRDVITSLAGKCGNEAGTAVAWKDFKKGVAGVSYHGEAKSILPSACTKGILAMKSVLFWCGIPVVATSLLVVTVNTEIFNTKKKMFQKSAQEEVLVGHVIQSTQASRDFDCVMDCSREQRCLSFNYKRNRGDGIPVCELNDQTRQSRPDSIVPMDGYYYYGPESSCTSDLCLNGGTCRPVIDDPRQRYQCQCLPDFTGQRCQDNMADFDINFPRKSTSDYVLLAKMPHQLTSFTVSLFVNLTKDVDHTFVSYATSAYSNAIFVHQRASVLRLWVNNFKRQFSPYKIDADGAWHHLAMTWTNVQGQVSVYIDGIPKVTVLNLATNNVIQANGIVAIGNDQDSYGGGFVAKDALCGSISRVNIWNTVLPRDTITSFAGKCGNEAGTAVAWKDFRKGATGVSYHGEAKSIVPSACK</sequence>
<dbReference type="Proteomes" id="UP000515163">
    <property type="component" value="Unplaced"/>
</dbReference>
<keyword evidence="8" id="KW-0812">Transmembrane</keyword>
<reference evidence="13" key="1">
    <citation type="submission" date="2025-08" db="UniProtKB">
        <authorList>
            <consortium name="RefSeq"/>
        </authorList>
    </citation>
    <scope>IDENTIFICATION</scope>
    <source>
        <tissue evidence="13">Tentacle</tissue>
    </source>
</reference>
<accession>A0A6P8HVH5</accession>
<keyword evidence="9" id="KW-0732">Signal</keyword>
<comment type="cofactor">
    <cofactor evidence="1">
        <name>Ca(2+)</name>
        <dbReference type="ChEBI" id="CHEBI:29108"/>
    </cofactor>
</comment>